<dbReference type="CDD" id="cd00364">
    <property type="entry name" value="Ribosomal_uS17"/>
    <property type="match status" value="1"/>
</dbReference>
<accession>A0A507C5Y0</accession>
<dbReference type="GO" id="GO:0005840">
    <property type="term" value="C:ribosome"/>
    <property type="evidence" value="ECO:0007669"/>
    <property type="project" value="UniProtKB-KW"/>
</dbReference>
<comment type="caution">
    <text evidence="4">The sequence shown here is derived from an EMBL/GenBank/DDBJ whole genome shotgun (WGS) entry which is preliminary data.</text>
</comment>
<evidence type="ECO:0000256" key="3">
    <source>
        <dbReference type="ARBA" id="ARBA00023274"/>
    </source>
</evidence>
<dbReference type="GO" id="GO:1990904">
    <property type="term" value="C:ribonucleoprotein complex"/>
    <property type="evidence" value="ECO:0007669"/>
    <property type="project" value="UniProtKB-KW"/>
</dbReference>
<dbReference type="Proteomes" id="UP000319731">
    <property type="component" value="Unassembled WGS sequence"/>
</dbReference>
<organism evidence="4 5">
    <name type="scientific">Synchytrium microbalum</name>
    <dbReference type="NCBI Taxonomy" id="1806994"/>
    <lineage>
        <taxon>Eukaryota</taxon>
        <taxon>Fungi</taxon>
        <taxon>Fungi incertae sedis</taxon>
        <taxon>Chytridiomycota</taxon>
        <taxon>Chytridiomycota incertae sedis</taxon>
        <taxon>Chytridiomycetes</taxon>
        <taxon>Synchytriales</taxon>
        <taxon>Synchytriaceae</taxon>
        <taxon>Synchytrium</taxon>
    </lineage>
</organism>
<dbReference type="GeneID" id="42004089"/>
<dbReference type="GO" id="GO:0003735">
    <property type="term" value="F:structural constituent of ribosome"/>
    <property type="evidence" value="ECO:0007669"/>
    <property type="project" value="InterPro"/>
</dbReference>
<dbReference type="EMBL" id="QEAO01000013">
    <property type="protein sequence ID" value="TPX34509.1"/>
    <property type="molecule type" value="Genomic_DNA"/>
</dbReference>
<dbReference type="InterPro" id="IPR012340">
    <property type="entry name" value="NA-bd_OB-fold"/>
</dbReference>
<keyword evidence="3" id="KW-0687">Ribonucleoprotein</keyword>
<dbReference type="OrthoDB" id="274752at2759"/>
<evidence type="ECO:0000256" key="1">
    <source>
        <dbReference type="ARBA" id="ARBA00010254"/>
    </source>
</evidence>
<dbReference type="Pfam" id="PF00366">
    <property type="entry name" value="Ribosomal_S17"/>
    <property type="match status" value="1"/>
</dbReference>
<evidence type="ECO:0000313" key="4">
    <source>
        <dbReference type="EMBL" id="TPX34509.1"/>
    </source>
</evidence>
<dbReference type="PANTHER" id="PTHR10744:SF1">
    <property type="entry name" value="SMALL RIBOSOMAL SUBUNIT PROTEIN US17M"/>
    <property type="match status" value="1"/>
</dbReference>
<dbReference type="GO" id="GO:0006412">
    <property type="term" value="P:translation"/>
    <property type="evidence" value="ECO:0007669"/>
    <property type="project" value="InterPro"/>
</dbReference>
<dbReference type="RefSeq" id="XP_031025229.1">
    <property type="nucleotide sequence ID" value="XM_031168792.1"/>
</dbReference>
<dbReference type="SUPFAM" id="SSF50249">
    <property type="entry name" value="Nucleic acid-binding proteins"/>
    <property type="match status" value="1"/>
</dbReference>
<dbReference type="PANTHER" id="PTHR10744">
    <property type="entry name" value="40S RIBOSOMAL PROTEIN S11 FAMILY MEMBER"/>
    <property type="match status" value="1"/>
</dbReference>
<proteinExistence type="inferred from homology"/>
<dbReference type="AlphaFoldDB" id="A0A507C5Y0"/>
<dbReference type="Gene3D" id="2.40.50.140">
    <property type="entry name" value="Nucleic acid-binding proteins"/>
    <property type="match status" value="1"/>
</dbReference>
<evidence type="ECO:0008006" key="6">
    <source>
        <dbReference type="Google" id="ProtNLM"/>
    </source>
</evidence>
<evidence type="ECO:0000256" key="2">
    <source>
        <dbReference type="ARBA" id="ARBA00022980"/>
    </source>
</evidence>
<dbReference type="GO" id="GO:0005739">
    <property type="term" value="C:mitochondrion"/>
    <property type="evidence" value="ECO:0007669"/>
    <property type="project" value="TreeGrafter"/>
</dbReference>
<keyword evidence="5" id="KW-1185">Reference proteome</keyword>
<gene>
    <name evidence="4" type="ORF">SmJEL517_g02864</name>
</gene>
<dbReference type="STRING" id="1806994.A0A507C5Y0"/>
<comment type="similarity">
    <text evidence="1">Belongs to the universal ribosomal protein uS17 family.</text>
</comment>
<name>A0A507C5Y0_9FUNG</name>
<dbReference type="InterPro" id="IPR000266">
    <property type="entry name" value="Ribosomal_uS17"/>
</dbReference>
<evidence type="ECO:0000313" key="5">
    <source>
        <dbReference type="Proteomes" id="UP000319731"/>
    </source>
</evidence>
<reference evidence="4 5" key="1">
    <citation type="journal article" date="2019" name="Sci. Rep.">
        <title>Comparative genomics of chytrid fungi reveal insights into the obligate biotrophic and pathogenic lifestyle of Synchytrium endobioticum.</title>
        <authorList>
            <person name="van de Vossenberg B.T.L.H."/>
            <person name="Warris S."/>
            <person name="Nguyen H.D.T."/>
            <person name="van Gent-Pelzer M.P.E."/>
            <person name="Joly D.L."/>
            <person name="van de Geest H.C."/>
            <person name="Bonants P.J.M."/>
            <person name="Smith D.S."/>
            <person name="Levesque C.A."/>
            <person name="van der Lee T.A.J."/>
        </authorList>
    </citation>
    <scope>NUCLEOTIDE SEQUENCE [LARGE SCALE GENOMIC DNA]</scope>
    <source>
        <strain evidence="4 5">JEL517</strain>
    </source>
</reference>
<sequence>MAATITAKRIGEVIRANMDKTVKVRFAKTKMHPIVLKPVTTHKNILAHDETNKCVVGDIVRIESCPQISSTKKFTVTEIVKPAVRVVDPDHPGRVISQRADEAWNRIDA</sequence>
<keyword evidence="2" id="KW-0689">Ribosomal protein</keyword>
<protein>
    <recommendedName>
        <fullName evidence="6">30S ribosomal protein S17</fullName>
    </recommendedName>
</protein>